<reference evidence="3" key="1">
    <citation type="journal article" date="2021" name="Nat. Commun.">
        <title>Genetic determinants of endophytism in the Arabidopsis root mycobiome.</title>
        <authorList>
            <person name="Mesny F."/>
            <person name="Miyauchi S."/>
            <person name="Thiergart T."/>
            <person name="Pickel B."/>
            <person name="Atanasova L."/>
            <person name="Karlsson M."/>
            <person name="Huettel B."/>
            <person name="Barry K.W."/>
            <person name="Haridas S."/>
            <person name="Chen C."/>
            <person name="Bauer D."/>
            <person name="Andreopoulos W."/>
            <person name="Pangilinan J."/>
            <person name="LaButti K."/>
            <person name="Riley R."/>
            <person name="Lipzen A."/>
            <person name="Clum A."/>
            <person name="Drula E."/>
            <person name="Henrissat B."/>
            <person name="Kohler A."/>
            <person name="Grigoriev I.V."/>
            <person name="Martin F.M."/>
            <person name="Hacquard S."/>
        </authorList>
    </citation>
    <scope>NUCLEOTIDE SEQUENCE</scope>
    <source>
        <strain evidence="3">MPI-CAGE-AT-0147</strain>
    </source>
</reference>
<dbReference type="AlphaFoldDB" id="A0A9P9DXS4"/>
<dbReference type="Pfam" id="PF25581">
    <property type="entry name" value="AsqO_C"/>
    <property type="match status" value="1"/>
</dbReference>
<sequence>MDITTYVQFTTKFANGTIYEQVLPASGATITTVGDGSSGNFELSGASWTGSPSMSDYVVTINAPAVGVLGKLKLHKTVPSHYPCNLVEPGVSQELPGLPNIGWANAVPDSQATADFQVGDQLLKFYGYGYHDKNWGTRNLPNSVYSWYWGHLHIGPYSVVYFDILNSDLSEYTCGYLAKRARVLSKTCKKGLTVRPTGVNATFPPTGTSDEMTGFRLDFPTRYGHFWADLHGEFVWSPQLPRGGYTRFAGQITGGFKGQKTYTGAGVYEWIRWIE</sequence>
<dbReference type="InterPro" id="IPR056402">
    <property type="entry name" value="DA_N"/>
</dbReference>
<dbReference type="EMBL" id="JAGMUV010000019">
    <property type="protein sequence ID" value="KAH7127333.1"/>
    <property type="molecule type" value="Genomic_DNA"/>
</dbReference>
<evidence type="ECO:0000259" key="1">
    <source>
        <dbReference type="Pfam" id="PF24137"/>
    </source>
</evidence>
<feature type="domain" description="Diels-Alderase N-terminal" evidence="1">
    <location>
        <begin position="7"/>
        <end position="135"/>
    </location>
</feature>
<name>A0A9P9DXS4_9HYPO</name>
<accession>A0A9P9DXS4</accession>
<dbReference type="InterPro" id="IPR057722">
    <property type="entry name" value="AsqO/PenF-like_C"/>
</dbReference>
<feature type="domain" description="AsqO/PenF-like C-terminal" evidence="2">
    <location>
        <begin position="142"/>
        <end position="271"/>
    </location>
</feature>
<protein>
    <submittedName>
        <fullName evidence="3">Uncharacterized protein</fullName>
    </submittedName>
</protein>
<evidence type="ECO:0000313" key="3">
    <source>
        <dbReference type="EMBL" id="KAH7127333.1"/>
    </source>
</evidence>
<evidence type="ECO:0000313" key="4">
    <source>
        <dbReference type="Proteomes" id="UP000738349"/>
    </source>
</evidence>
<proteinExistence type="predicted"/>
<dbReference type="Proteomes" id="UP000738349">
    <property type="component" value="Unassembled WGS sequence"/>
</dbReference>
<organism evidence="3 4">
    <name type="scientific">Dactylonectria macrodidyma</name>
    <dbReference type="NCBI Taxonomy" id="307937"/>
    <lineage>
        <taxon>Eukaryota</taxon>
        <taxon>Fungi</taxon>
        <taxon>Dikarya</taxon>
        <taxon>Ascomycota</taxon>
        <taxon>Pezizomycotina</taxon>
        <taxon>Sordariomycetes</taxon>
        <taxon>Hypocreomycetidae</taxon>
        <taxon>Hypocreales</taxon>
        <taxon>Nectriaceae</taxon>
        <taxon>Dactylonectria</taxon>
    </lineage>
</organism>
<evidence type="ECO:0000259" key="2">
    <source>
        <dbReference type="Pfam" id="PF25581"/>
    </source>
</evidence>
<dbReference type="SUPFAM" id="SSF159245">
    <property type="entry name" value="AttH-like"/>
    <property type="match status" value="1"/>
</dbReference>
<gene>
    <name evidence="3" type="ORF">EDB81DRAFT_889134</name>
</gene>
<keyword evidence="4" id="KW-1185">Reference proteome</keyword>
<dbReference type="Pfam" id="PF24137">
    <property type="entry name" value="DA_N"/>
    <property type="match status" value="1"/>
</dbReference>
<comment type="caution">
    <text evidence="3">The sequence shown here is derived from an EMBL/GenBank/DDBJ whole genome shotgun (WGS) entry which is preliminary data.</text>
</comment>
<dbReference type="OrthoDB" id="5344254at2759"/>